<evidence type="ECO:0000313" key="3">
    <source>
        <dbReference type="EMBL" id="KFA65056.1"/>
    </source>
</evidence>
<dbReference type="EMBL" id="KL660620">
    <property type="protein sequence ID" value="KFA65056.1"/>
    <property type="molecule type" value="Genomic_DNA"/>
</dbReference>
<feature type="compositionally biased region" description="Low complexity" evidence="1">
    <location>
        <begin position="772"/>
        <end position="783"/>
    </location>
</feature>
<evidence type="ECO:0000259" key="2">
    <source>
        <dbReference type="Pfam" id="PF06985"/>
    </source>
</evidence>
<accession>A0A084QM71</accession>
<evidence type="ECO:0000256" key="1">
    <source>
        <dbReference type="SAM" id="MobiDB-lite"/>
    </source>
</evidence>
<dbReference type="InterPro" id="IPR010730">
    <property type="entry name" value="HET"/>
</dbReference>
<dbReference type="PANTHER" id="PTHR24148:SF73">
    <property type="entry name" value="HET DOMAIN PROTEIN (AFU_ORTHOLOGUE AFUA_8G01020)"/>
    <property type="match status" value="1"/>
</dbReference>
<feature type="region of interest" description="Disordered" evidence="1">
    <location>
        <begin position="912"/>
        <end position="937"/>
    </location>
</feature>
<dbReference type="OMA" id="AIMANMC"/>
<gene>
    <name evidence="3" type="ORF">S40285_03092</name>
</gene>
<reference evidence="3 4" key="1">
    <citation type="journal article" date="2014" name="BMC Genomics">
        <title>Comparative genome sequencing reveals chemotype-specific gene clusters in the toxigenic black mold Stachybotrys.</title>
        <authorList>
            <person name="Semeiks J."/>
            <person name="Borek D."/>
            <person name="Otwinowski Z."/>
            <person name="Grishin N.V."/>
        </authorList>
    </citation>
    <scope>NUCLEOTIDE SEQUENCE [LARGE SCALE GENOMIC DNA]</scope>
    <source>
        <strain evidence="3 4">IBT 40285</strain>
    </source>
</reference>
<dbReference type="HOGENOM" id="CLU_012571_0_0_1"/>
<feature type="compositionally biased region" description="Basic and acidic residues" evidence="1">
    <location>
        <begin position="912"/>
        <end position="924"/>
    </location>
</feature>
<protein>
    <recommendedName>
        <fullName evidence="2">Heterokaryon incompatibility domain-containing protein</fullName>
    </recommendedName>
</protein>
<feature type="domain" description="Heterokaryon incompatibility" evidence="2">
    <location>
        <begin position="148"/>
        <end position="304"/>
    </location>
</feature>
<proteinExistence type="predicted"/>
<evidence type="ECO:0000313" key="4">
    <source>
        <dbReference type="Proteomes" id="UP000028524"/>
    </source>
</evidence>
<dbReference type="OrthoDB" id="270167at2759"/>
<keyword evidence="4" id="KW-1185">Reference proteome</keyword>
<dbReference type="InParanoid" id="A0A084QM71"/>
<dbReference type="InterPro" id="IPR052895">
    <property type="entry name" value="HetReg/Transcr_Mod"/>
</dbReference>
<feature type="region of interest" description="Disordered" evidence="1">
    <location>
        <begin position="762"/>
        <end position="799"/>
    </location>
</feature>
<dbReference type="Pfam" id="PF06985">
    <property type="entry name" value="HET"/>
    <property type="match status" value="1"/>
</dbReference>
<dbReference type="AlphaFoldDB" id="A0A084QM71"/>
<sequence length="973" mass="109649">MLNDLTNPTGPLGPHDLSQTAHIAHLQADRGQAEVWAMKDCKFLVFDDTDVQENGYDSDDEEGMLALALRMSNGQDEDPDGSAILDAAAASSKSTLVDNPTAAQHPHGEHYCHVCSGQPEFPHNRKTRKFRLFRPRDLPTQPNACRHYVAVSYCWPLPKTGADGKFVQERRSYQVRDLDGTTRPNRVMDDVLDRAVDFANTYGLRMIWIDQECLPQPTEESPVEDWREQELGVQAMDIVYHRAIVTAGLLSSTIIHQAQADSICRVSELHQRPFVLPGDITHVVGFLNMVRADRWYTRAWVLQEALSAGRTLMLVFKAAAGLKSSDNYRVAGSQQPPPHSLDKDTRSRFSEIFCLSVNDFQALVDNFKRLVASVHATVPFEIPASTMVELQELIRGAEALHPVMEQAQNLAGVVQVWGGRNYGSPFKVDAAGALSLLRTRECRDTRDMMAIMANMCRYEIRLNTQTVSKQCTSLRVALLCQAILNGDFSLFVTDAYRQHPHAAKQQTNDHVPRWLQPFADHNAILDRVRIRNFNTFRHTGKHFYDPVNMRFLAYVWTVEDFLDMTPVKAMWEDSWLDAQLVDVHAHQLDGETPEESRVRGQALVKHLSDSKVRQLATKELYYHGCVSDTSAVWDGVSSKGFELSLRPIRQSSGEARQLVPRILFSTLQYLMHQGDTQPLAAGAASSIWQSLRVDQVSKDSEALPDHVCEELFNHADVIKDQAATLQLDTMRDGEYSQIWLVDRIMKHGILWAGRYKSEQLPIDKDESSNQDTTGSNTTTSHGNAPRTDPKHVEGKDDDEEKTILEKQVIRHMLSNFFNSIGLDDEDVQQGRREPLSSGSLTSLTLLVREINRPDHERRRAERLVSVFDVDGPCTVATPYSSEWEFLPRPDLRSMDVCWVVERADEVRPVVEPDAGGEARVKETGSDNDDAEVAGDSGQEARAIGSSFGRYRVIDKVRGMWEIMDIPTQSYQFA</sequence>
<name>A0A084QM71_STAC4</name>
<dbReference type="Proteomes" id="UP000028524">
    <property type="component" value="Unassembled WGS sequence"/>
</dbReference>
<organism evidence="3 4">
    <name type="scientific">Stachybotrys chlorohalonatus (strain IBT 40285)</name>
    <dbReference type="NCBI Taxonomy" id="1283841"/>
    <lineage>
        <taxon>Eukaryota</taxon>
        <taxon>Fungi</taxon>
        <taxon>Dikarya</taxon>
        <taxon>Ascomycota</taxon>
        <taxon>Pezizomycotina</taxon>
        <taxon>Sordariomycetes</taxon>
        <taxon>Hypocreomycetidae</taxon>
        <taxon>Hypocreales</taxon>
        <taxon>Stachybotryaceae</taxon>
        <taxon>Stachybotrys</taxon>
    </lineage>
</organism>
<dbReference type="PANTHER" id="PTHR24148">
    <property type="entry name" value="ANKYRIN REPEAT DOMAIN-CONTAINING PROTEIN 39 HOMOLOG-RELATED"/>
    <property type="match status" value="1"/>
</dbReference>